<dbReference type="KEGG" id="cfm:BJL90_11375"/>
<dbReference type="GO" id="GO:0032259">
    <property type="term" value="P:methylation"/>
    <property type="evidence" value="ECO:0007669"/>
    <property type="project" value="UniProtKB-KW"/>
</dbReference>
<dbReference type="RefSeq" id="WP_070968034.1">
    <property type="nucleotide sequence ID" value="NZ_CP017603.1"/>
</dbReference>
<comment type="pathway">
    <text evidence="4">Phospholipid metabolism.</text>
</comment>
<dbReference type="EMBL" id="CP020559">
    <property type="protein sequence ID" value="ARE86853.1"/>
    <property type="molecule type" value="Genomic_DNA"/>
</dbReference>
<dbReference type="PANTHER" id="PTHR44307">
    <property type="entry name" value="PHOSPHOETHANOLAMINE METHYLTRANSFERASE"/>
    <property type="match status" value="1"/>
</dbReference>
<dbReference type="EC" id="2.1.1.157" evidence="7"/>
<evidence type="ECO:0000256" key="1">
    <source>
        <dbReference type="ARBA" id="ARBA00005189"/>
    </source>
</evidence>
<comment type="pathway">
    <text evidence="1">Lipid metabolism.</text>
</comment>
<gene>
    <name evidence="6" type="ORF">BJL90_11375</name>
    <name evidence="7" type="ORF">CLFO_11840</name>
</gene>
<proteinExistence type="predicted"/>
<evidence type="ECO:0000313" key="6">
    <source>
        <dbReference type="EMBL" id="AOY76455.1"/>
    </source>
</evidence>
<sequence length="243" mass="27152">MTTLGGQKVYESTAIRQVAGDVIRPGGLDLTDKAAKYCAFSKESPILDIGCGIGTTVAYLKEKYGFDAMGIDPSELLLSEGRLKHPNITLLKGRGEKLPFSDEMMEGVFNECTLSLMEDLEGAVAEVYRVLKSKGLWVISDVYAQEAKWVTALQKTKLQSCIRGMFDLPMLKETLKKFGFKEVFFEDHTASLKQMMVNMVLTYGTMEMFWKKATACCGTDLSMVHETVKKCKPGYFLMILQKN</sequence>
<dbReference type="Proteomes" id="UP000177894">
    <property type="component" value="Chromosome"/>
</dbReference>
<dbReference type="GO" id="GO:0008757">
    <property type="term" value="F:S-adenosylmethionine-dependent methyltransferase activity"/>
    <property type="evidence" value="ECO:0007669"/>
    <property type="project" value="InterPro"/>
</dbReference>
<evidence type="ECO:0000256" key="3">
    <source>
        <dbReference type="ARBA" id="ARBA00022679"/>
    </source>
</evidence>
<dbReference type="NCBIfam" id="NF045667">
    <property type="entry name" value="MTase_DVU1556"/>
    <property type="match status" value="1"/>
</dbReference>
<dbReference type="PANTHER" id="PTHR44307:SF2">
    <property type="entry name" value="PHOSPHOETHANOLAMINE METHYLTRANSFERASE ISOFORM X1"/>
    <property type="match status" value="1"/>
</dbReference>
<dbReference type="EMBL" id="CP017603">
    <property type="protein sequence ID" value="AOY76455.1"/>
    <property type="molecule type" value="Genomic_DNA"/>
</dbReference>
<dbReference type="SUPFAM" id="SSF53335">
    <property type="entry name" value="S-adenosyl-L-methionine-dependent methyltransferases"/>
    <property type="match status" value="1"/>
</dbReference>
<dbReference type="CDD" id="cd02440">
    <property type="entry name" value="AdoMet_MTases"/>
    <property type="match status" value="1"/>
</dbReference>
<keyword evidence="8" id="KW-1185">Reference proteome</keyword>
<dbReference type="InterPro" id="IPR029063">
    <property type="entry name" value="SAM-dependent_MTases_sf"/>
</dbReference>
<dbReference type="Pfam" id="PF08241">
    <property type="entry name" value="Methyltransf_11"/>
    <property type="match status" value="1"/>
</dbReference>
<keyword evidence="2 7" id="KW-0489">Methyltransferase</keyword>
<evidence type="ECO:0000313" key="7">
    <source>
        <dbReference type="EMBL" id="ARE86853.1"/>
    </source>
</evidence>
<keyword evidence="3 7" id="KW-0808">Transferase</keyword>
<dbReference type="AlphaFoldDB" id="A0AAC9RK92"/>
<reference evidence="6 8" key="1">
    <citation type="submission" date="2016-10" db="EMBL/GenBank/DDBJ databases">
        <title>Complete Genome Sequence of Acetogen Clostridium formicoaceticum ATCC 27076.</title>
        <authorList>
            <person name="Bao T."/>
            <person name="Cheng C."/>
            <person name="Zhao J."/>
            <person name="Yang S.-T."/>
            <person name="Wang J."/>
            <person name="Wang M."/>
        </authorList>
    </citation>
    <scope>NUCLEOTIDE SEQUENCE [LARGE SCALE GENOMIC DNA]</scope>
    <source>
        <strain evidence="6 8">ATCC 27076</strain>
    </source>
</reference>
<evidence type="ECO:0000313" key="8">
    <source>
        <dbReference type="Proteomes" id="UP000177894"/>
    </source>
</evidence>
<evidence type="ECO:0000313" key="9">
    <source>
        <dbReference type="Proteomes" id="UP000192478"/>
    </source>
</evidence>
<dbReference type="Gene3D" id="3.40.50.150">
    <property type="entry name" value="Vaccinia Virus protein VP39"/>
    <property type="match status" value="1"/>
</dbReference>
<name>A0AAC9RK92_9CLOT</name>
<evidence type="ECO:0000256" key="4">
    <source>
        <dbReference type="ARBA" id="ARBA00025707"/>
    </source>
</evidence>
<organism evidence="7 9">
    <name type="scientific">Clostridium formicaceticum</name>
    <dbReference type="NCBI Taxonomy" id="1497"/>
    <lineage>
        <taxon>Bacteria</taxon>
        <taxon>Bacillati</taxon>
        <taxon>Bacillota</taxon>
        <taxon>Clostridia</taxon>
        <taxon>Eubacteriales</taxon>
        <taxon>Clostridiaceae</taxon>
        <taxon>Clostridium</taxon>
    </lineage>
</organism>
<accession>A0AAC9RK92</accession>
<evidence type="ECO:0000256" key="2">
    <source>
        <dbReference type="ARBA" id="ARBA00022603"/>
    </source>
</evidence>
<evidence type="ECO:0000259" key="5">
    <source>
        <dbReference type="Pfam" id="PF08241"/>
    </source>
</evidence>
<protein>
    <submittedName>
        <fullName evidence="7">Sarcosine/dimethylglycine N-methyltransferase</fullName>
        <ecNumber evidence="7">2.1.1.157</ecNumber>
    </submittedName>
</protein>
<dbReference type="Proteomes" id="UP000192478">
    <property type="component" value="Chromosome"/>
</dbReference>
<dbReference type="InterPro" id="IPR013216">
    <property type="entry name" value="Methyltransf_11"/>
</dbReference>
<feature type="domain" description="Methyltransferase type 11" evidence="5">
    <location>
        <begin position="47"/>
        <end position="138"/>
    </location>
</feature>
<reference evidence="7 9" key="2">
    <citation type="submission" date="2017-03" db="EMBL/GenBank/DDBJ databases">
        <title>Complete sequence of Clostridium formicaceticum DSM 92.</title>
        <authorList>
            <person name="Poehlein A."/>
            <person name="Karl M."/>
            <person name="Bengelsdorf F.R."/>
            <person name="Duerre P."/>
            <person name="Daniel R."/>
        </authorList>
    </citation>
    <scope>NUCLEOTIDE SEQUENCE [LARGE SCALE GENOMIC DNA]</scope>
    <source>
        <strain evidence="7 9">DSM 92</strain>
    </source>
</reference>